<dbReference type="AlphaFoldDB" id="A0AAV0VTU6"/>
<proteinExistence type="predicted"/>
<reference evidence="1 2" key="1">
    <citation type="submission" date="2023-01" db="EMBL/GenBank/DDBJ databases">
        <authorList>
            <person name="Whitehead M."/>
        </authorList>
    </citation>
    <scope>NUCLEOTIDE SEQUENCE [LARGE SCALE GENOMIC DNA]</scope>
</reference>
<evidence type="ECO:0000313" key="1">
    <source>
        <dbReference type="EMBL" id="CAI6347029.1"/>
    </source>
</evidence>
<keyword evidence="2" id="KW-1185">Reference proteome</keyword>
<protein>
    <submittedName>
        <fullName evidence="1">Uncharacterized protein</fullName>
    </submittedName>
</protein>
<evidence type="ECO:0000313" key="2">
    <source>
        <dbReference type="Proteomes" id="UP001160148"/>
    </source>
</evidence>
<dbReference type="EMBL" id="CARXXK010000001">
    <property type="protein sequence ID" value="CAI6347029.1"/>
    <property type="molecule type" value="Genomic_DNA"/>
</dbReference>
<gene>
    <name evidence="1" type="ORF">MEUPH1_LOCUS3863</name>
</gene>
<sequence length="160" mass="18940">MFDFRVFNNILSLLINRQQFARPVEASFSPIIDITMKMNKIQKDDLQPLKELTSRVASTLKKISNLETRRHRAAVTARLVNSDLMENRRLLMHLRNYSPVSTSTETFVEKKPCRVRYIVLRSYGYNHRPINYKASHTTLPWLIQTTNVTERENITYEHMR</sequence>
<dbReference type="Proteomes" id="UP001160148">
    <property type="component" value="Unassembled WGS sequence"/>
</dbReference>
<organism evidence="1 2">
    <name type="scientific">Macrosiphum euphorbiae</name>
    <name type="common">potato aphid</name>
    <dbReference type="NCBI Taxonomy" id="13131"/>
    <lineage>
        <taxon>Eukaryota</taxon>
        <taxon>Metazoa</taxon>
        <taxon>Ecdysozoa</taxon>
        <taxon>Arthropoda</taxon>
        <taxon>Hexapoda</taxon>
        <taxon>Insecta</taxon>
        <taxon>Pterygota</taxon>
        <taxon>Neoptera</taxon>
        <taxon>Paraneoptera</taxon>
        <taxon>Hemiptera</taxon>
        <taxon>Sternorrhyncha</taxon>
        <taxon>Aphidomorpha</taxon>
        <taxon>Aphidoidea</taxon>
        <taxon>Aphididae</taxon>
        <taxon>Macrosiphini</taxon>
        <taxon>Macrosiphum</taxon>
    </lineage>
</organism>
<accession>A0AAV0VTU6</accession>
<name>A0AAV0VTU6_9HEMI</name>
<comment type="caution">
    <text evidence="1">The sequence shown here is derived from an EMBL/GenBank/DDBJ whole genome shotgun (WGS) entry which is preliminary data.</text>
</comment>